<dbReference type="Gene3D" id="3.40.390.10">
    <property type="entry name" value="Collagenase (Catalytic Domain)"/>
    <property type="match status" value="4"/>
</dbReference>
<evidence type="ECO:0000256" key="5">
    <source>
        <dbReference type="ARBA" id="ARBA00022723"/>
    </source>
</evidence>
<dbReference type="OrthoDB" id="2016263at2759"/>
<dbReference type="EMBL" id="CAJNRD030001116">
    <property type="protein sequence ID" value="CAG5075975.1"/>
    <property type="molecule type" value="Genomic_DNA"/>
</dbReference>
<feature type="domain" description="Peptidase M13 N-terminal" evidence="10">
    <location>
        <begin position="595"/>
        <end position="762"/>
    </location>
</feature>
<evidence type="ECO:0000256" key="6">
    <source>
        <dbReference type="ARBA" id="ARBA00022801"/>
    </source>
</evidence>
<feature type="domain" description="Peptidase M13 C-terminal" evidence="9">
    <location>
        <begin position="828"/>
        <end position="989"/>
    </location>
</feature>
<evidence type="ECO:0000259" key="9">
    <source>
        <dbReference type="Pfam" id="PF01431"/>
    </source>
</evidence>
<dbReference type="Proteomes" id="UP000786811">
    <property type="component" value="Unassembled WGS sequence"/>
</dbReference>
<name>A0A8J2E7G6_COTCN</name>
<evidence type="ECO:0000256" key="2">
    <source>
        <dbReference type="ARBA" id="ARBA00004401"/>
    </source>
</evidence>
<dbReference type="PANTHER" id="PTHR11733">
    <property type="entry name" value="ZINC METALLOPROTEASE FAMILY M13 NEPRILYSIN-RELATED"/>
    <property type="match status" value="1"/>
</dbReference>
<dbReference type="Gene3D" id="1.10.1380.10">
    <property type="entry name" value="Neutral endopeptidase , domain2"/>
    <property type="match status" value="4"/>
</dbReference>
<dbReference type="InterPro" id="IPR042089">
    <property type="entry name" value="Peptidase_M13_dom_2"/>
</dbReference>
<keyword evidence="12" id="KW-1185">Reference proteome</keyword>
<evidence type="ECO:0000256" key="3">
    <source>
        <dbReference type="ARBA" id="ARBA00007357"/>
    </source>
</evidence>
<comment type="similarity">
    <text evidence="3">Belongs to the peptidase M13 family.</text>
</comment>
<evidence type="ECO:0000256" key="8">
    <source>
        <dbReference type="ARBA" id="ARBA00023049"/>
    </source>
</evidence>
<dbReference type="InterPro" id="IPR024079">
    <property type="entry name" value="MetalloPept_cat_dom_sf"/>
</dbReference>
<organism evidence="11 12">
    <name type="scientific">Cotesia congregata</name>
    <name type="common">Parasitoid wasp</name>
    <name type="synonym">Apanteles congregatus</name>
    <dbReference type="NCBI Taxonomy" id="51543"/>
    <lineage>
        <taxon>Eukaryota</taxon>
        <taxon>Metazoa</taxon>
        <taxon>Ecdysozoa</taxon>
        <taxon>Arthropoda</taxon>
        <taxon>Hexapoda</taxon>
        <taxon>Insecta</taxon>
        <taxon>Pterygota</taxon>
        <taxon>Neoptera</taxon>
        <taxon>Endopterygota</taxon>
        <taxon>Hymenoptera</taxon>
        <taxon>Apocrita</taxon>
        <taxon>Ichneumonoidea</taxon>
        <taxon>Braconidae</taxon>
        <taxon>Microgastrinae</taxon>
        <taxon>Cotesia</taxon>
    </lineage>
</organism>
<proteinExistence type="inferred from homology"/>
<evidence type="ECO:0000256" key="1">
    <source>
        <dbReference type="ARBA" id="ARBA00001947"/>
    </source>
</evidence>
<comment type="subcellular location">
    <subcellularLocation>
        <location evidence="2">Cell membrane</location>
        <topology evidence="2">Single-pass type II membrane protein</topology>
    </subcellularLocation>
</comment>
<comment type="caution">
    <text evidence="11">The sequence shown here is derived from an EMBL/GenBank/DDBJ whole genome shotgun (WGS) entry which is preliminary data.</text>
</comment>
<accession>A0A8J2E7G6</accession>
<evidence type="ECO:0000256" key="7">
    <source>
        <dbReference type="ARBA" id="ARBA00022833"/>
    </source>
</evidence>
<dbReference type="PANTHER" id="PTHR11733:SF237">
    <property type="entry name" value="NEPRILYSIN-LIKE 4"/>
    <property type="match status" value="1"/>
</dbReference>
<dbReference type="GO" id="GO:0005886">
    <property type="term" value="C:plasma membrane"/>
    <property type="evidence" value="ECO:0007669"/>
    <property type="project" value="UniProtKB-SubCell"/>
</dbReference>
<dbReference type="GO" id="GO:0016485">
    <property type="term" value="P:protein processing"/>
    <property type="evidence" value="ECO:0007669"/>
    <property type="project" value="TreeGrafter"/>
</dbReference>
<dbReference type="AlphaFoldDB" id="A0A8J2E7G6"/>
<dbReference type="InterPro" id="IPR008753">
    <property type="entry name" value="Peptidase_M13_N"/>
</dbReference>
<keyword evidence="6" id="KW-0378">Hydrolase</keyword>
<dbReference type="InterPro" id="IPR000718">
    <property type="entry name" value="Peptidase_M13"/>
</dbReference>
<evidence type="ECO:0000313" key="11">
    <source>
        <dbReference type="EMBL" id="CAG5075975.1"/>
    </source>
</evidence>
<keyword evidence="4" id="KW-0645">Protease</keyword>
<keyword evidence="7" id="KW-0862">Zinc</keyword>
<dbReference type="InterPro" id="IPR018497">
    <property type="entry name" value="Peptidase_M13_C"/>
</dbReference>
<evidence type="ECO:0000259" key="10">
    <source>
        <dbReference type="Pfam" id="PF05649"/>
    </source>
</evidence>
<keyword evidence="8" id="KW-0482">Metalloprotease</keyword>
<reference evidence="11" key="1">
    <citation type="submission" date="2021-04" db="EMBL/GenBank/DDBJ databases">
        <authorList>
            <person name="Chebbi M.A.C M."/>
        </authorList>
    </citation>
    <scope>NUCLEOTIDE SEQUENCE</scope>
</reference>
<dbReference type="PROSITE" id="PS51885">
    <property type="entry name" value="NEPRILYSIN"/>
    <property type="match status" value="2"/>
</dbReference>
<keyword evidence="5" id="KW-0479">Metal-binding</keyword>
<sequence>MNFIETIALESYWPLIRIVKEWKASEFDWVDFMIEGQDIGMPVKFLDIQPEATPEDHSISMTYILNIAPDEFKKNISDPGDMLRISYTAYLMGAFTSLGNTLTNDQIEELVEFQRKISEERLISKILLRNIKPATKIQDLVFLVPPSFSDFLDLLANTPKNFQANYAAWKILQNAVPFLDKSFFQAESIYCSEKNCKDRTRKNACLNLVEEYLKPAVILAYAKAHFTSEVESLVVDIAARIKDQYIQVINQSAWEKSDADFVEFYKDLEINTTNFLQTMMNLEKFDVKHRFNNATSLGPTELVDPLRNFFFRNVRGTIYMPLSSLAEPSFNPRDPIYKNIGSMGGFIAFILTKNIVHLGRNLDGGKEIDNQVISCLRRQLIPLQNPAANQLLTDSGLLSMIKKMLTISDNKLFWINSMEAFCRKEPTATKVIENKYHDFEYHILKALTSVPQFWEDFSSNPCDNSYRFVCGSSNRLAPKLGIITFTNLITTRITDLIEEGTVSKGIRPFQLIDDVYKTCKSNAAIGEQVVKSLFHVFEQLGGWPLLQGSQWQTKDYMLTDVTLRSKLLGISVNPFLTIEPLIEPESGRVATEFFVSELTEKYPSVFWSKLLNSLYPISKEKLNLSNMTFFVSSFLSTVFELLDETDSRVLYNYAGWKVLQHAIPYLTKDYQDLRREYCKTQECGGSLRDKCLKVVLKYLQPAVDLLYAKRYFTEEADSLVSAMVENIKRQTKDLISKSSWMDQDTKKEHIDAIDNIPVIIGYAEKNSTDDEFVKYYEELEIDTSNFFQTLMNLEAFDSPRRFYSTNGLGPRNFINPLLATADFSAGKLYVPMNMLREPFFSVDYPMSVNYGFSGRAIAKALARGILHRREPRSQAMKDKVACFSKQVANYTSQLPFETNLLIDEYLGFKISYHAYQSWLSSISGGREPMIPELPYSDRQIFWMSSLQKDCKRPWNKYKTIEDKYFPFEFRKMIDLSNVPEFYDDFNCQSQPFLETHGPSCTLF</sequence>
<evidence type="ECO:0000313" key="12">
    <source>
        <dbReference type="Proteomes" id="UP000786811"/>
    </source>
</evidence>
<dbReference type="Pfam" id="PF01431">
    <property type="entry name" value="Peptidase_M13"/>
    <property type="match status" value="1"/>
</dbReference>
<evidence type="ECO:0000256" key="4">
    <source>
        <dbReference type="ARBA" id="ARBA00022670"/>
    </source>
</evidence>
<dbReference type="Pfam" id="PF05649">
    <property type="entry name" value="Peptidase_M13_N"/>
    <property type="match status" value="2"/>
</dbReference>
<dbReference type="GO" id="GO:0046872">
    <property type="term" value="F:metal ion binding"/>
    <property type="evidence" value="ECO:0007669"/>
    <property type="project" value="UniProtKB-KW"/>
</dbReference>
<feature type="domain" description="Peptidase M13 N-terminal" evidence="10">
    <location>
        <begin position="136"/>
        <end position="254"/>
    </location>
</feature>
<dbReference type="GO" id="GO:0004222">
    <property type="term" value="F:metalloendopeptidase activity"/>
    <property type="evidence" value="ECO:0007669"/>
    <property type="project" value="InterPro"/>
</dbReference>
<dbReference type="SUPFAM" id="SSF55486">
    <property type="entry name" value="Metalloproteases ('zincins'), catalytic domain"/>
    <property type="match status" value="2"/>
</dbReference>
<protein>
    <submittedName>
        <fullName evidence="11">Similar to Nep2: Neprilysin-2 (Drosophila melanogaster)</fullName>
    </submittedName>
</protein>
<gene>
    <name evidence="11" type="ORF">HICCMSTLAB_LOCUS1956</name>
</gene>
<comment type="cofactor">
    <cofactor evidence="1">
        <name>Zn(2+)</name>
        <dbReference type="ChEBI" id="CHEBI:29105"/>
    </cofactor>
</comment>